<dbReference type="AlphaFoldDB" id="A0AA38FIW0"/>
<proteinExistence type="predicted"/>
<keyword evidence="3" id="KW-1185">Reference proteome</keyword>
<accession>A0AA38FIW0</accession>
<feature type="non-terminal residue" evidence="2">
    <location>
        <position position="70"/>
    </location>
</feature>
<sequence length="70" mass="6997">TCYRLTSSPDSSTGTDSGPSGPYIGAGFGAGGTNVGSGTGSHYTGKRRKGSEADGTAMNSTCRPFERCLG</sequence>
<reference evidence="2 3" key="1">
    <citation type="journal article" date="2021" name="Nat. Plants">
        <title>The Taxus genome provides insights into paclitaxel biosynthesis.</title>
        <authorList>
            <person name="Xiong X."/>
            <person name="Gou J."/>
            <person name="Liao Q."/>
            <person name="Li Y."/>
            <person name="Zhou Q."/>
            <person name="Bi G."/>
            <person name="Li C."/>
            <person name="Du R."/>
            <person name="Wang X."/>
            <person name="Sun T."/>
            <person name="Guo L."/>
            <person name="Liang H."/>
            <person name="Lu P."/>
            <person name="Wu Y."/>
            <person name="Zhang Z."/>
            <person name="Ro D.K."/>
            <person name="Shang Y."/>
            <person name="Huang S."/>
            <person name="Yan J."/>
        </authorList>
    </citation>
    <scope>NUCLEOTIDE SEQUENCE [LARGE SCALE GENOMIC DNA]</scope>
    <source>
        <strain evidence="2">Ta-2019</strain>
    </source>
</reference>
<organism evidence="2 3">
    <name type="scientific">Taxus chinensis</name>
    <name type="common">Chinese yew</name>
    <name type="synonym">Taxus wallichiana var. chinensis</name>
    <dbReference type="NCBI Taxonomy" id="29808"/>
    <lineage>
        <taxon>Eukaryota</taxon>
        <taxon>Viridiplantae</taxon>
        <taxon>Streptophyta</taxon>
        <taxon>Embryophyta</taxon>
        <taxon>Tracheophyta</taxon>
        <taxon>Spermatophyta</taxon>
        <taxon>Pinopsida</taxon>
        <taxon>Pinidae</taxon>
        <taxon>Conifers II</taxon>
        <taxon>Cupressales</taxon>
        <taxon>Taxaceae</taxon>
        <taxon>Taxus</taxon>
    </lineage>
</organism>
<gene>
    <name evidence="2" type="ORF">KI387_008106</name>
</gene>
<dbReference type="Proteomes" id="UP000824469">
    <property type="component" value="Unassembled WGS sequence"/>
</dbReference>
<feature type="compositionally biased region" description="Low complexity" evidence="1">
    <location>
        <begin position="1"/>
        <end position="22"/>
    </location>
</feature>
<evidence type="ECO:0000313" key="2">
    <source>
        <dbReference type="EMBL" id="KAH9303702.1"/>
    </source>
</evidence>
<feature type="non-terminal residue" evidence="2">
    <location>
        <position position="1"/>
    </location>
</feature>
<feature type="region of interest" description="Disordered" evidence="1">
    <location>
        <begin position="1"/>
        <end position="60"/>
    </location>
</feature>
<feature type="compositionally biased region" description="Gly residues" evidence="1">
    <location>
        <begin position="24"/>
        <end position="39"/>
    </location>
</feature>
<name>A0AA38FIW0_TAXCH</name>
<protein>
    <submittedName>
        <fullName evidence="2">Uncharacterized protein</fullName>
    </submittedName>
</protein>
<evidence type="ECO:0000313" key="3">
    <source>
        <dbReference type="Proteomes" id="UP000824469"/>
    </source>
</evidence>
<dbReference type="EMBL" id="JAHRHJ020000008">
    <property type="protein sequence ID" value="KAH9303702.1"/>
    <property type="molecule type" value="Genomic_DNA"/>
</dbReference>
<evidence type="ECO:0000256" key="1">
    <source>
        <dbReference type="SAM" id="MobiDB-lite"/>
    </source>
</evidence>
<comment type="caution">
    <text evidence="2">The sequence shown here is derived from an EMBL/GenBank/DDBJ whole genome shotgun (WGS) entry which is preliminary data.</text>
</comment>